<evidence type="ECO:0000313" key="5">
    <source>
        <dbReference type="EMBL" id="GMA42055.1"/>
    </source>
</evidence>
<keyword evidence="6" id="KW-1185">Reference proteome</keyword>
<dbReference type="InterPro" id="IPR043502">
    <property type="entry name" value="DNA/RNA_pol_sf"/>
</dbReference>
<dbReference type="Gene3D" id="1.10.150.20">
    <property type="entry name" value="5' to 3' exonuclease, C-terminal subdomain"/>
    <property type="match status" value="1"/>
</dbReference>
<evidence type="ECO:0000256" key="2">
    <source>
        <dbReference type="ARBA" id="ARBA00022705"/>
    </source>
</evidence>
<dbReference type="Pfam" id="PF00476">
    <property type="entry name" value="DNA_pol_A"/>
    <property type="match status" value="1"/>
</dbReference>
<evidence type="ECO:0000256" key="3">
    <source>
        <dbReference type="ARBA" id="ARBA00049244"/>
    </source>
</evidence>
<evidence type="ECO:0000256" key="1">
    <source>
        <dbReference type="ARBA" id="ARBA00012417"/>
    </source>
</evidence>
<dbReference type="InterPro" id="IPR002298">
    <property type="entry name" value="DNA_polymerase_A"/>
</dbReference>
<keyword evidence="2" id="KW-0235">DNA replication</keyword>
<dbReference type="Gene3D" id="3.30.70.370">
    <property type="match status" value="1"/>
</dbReference>
<dbReference type="PRINTS" id="PR00868">
    <property type="entry name" value="DNAPOLI"/>
</dbReference>
<evidence type="ECO:0000259" key="4">
    <source>
        <dbReference type="SMART" id="SM00482"/>
    </source>
</evidence>
<name>A0ABQ6IVT0_9MICO</name>
<feature type="domain" description="DNA-directed DNA polymerase family A palm" evidence="4">
    <location>
        <begin position="357"/>
        <end position="544"/>
    </location>
</feature>
<reference evidence="6" key="1">
    <citation type="journal article" date="2019" name="Int. J. Syst. Evol. Microbiol.">
        <title>The Global Catalogue of Microorganisms (GCM) 10K type strain sequencing project: providing services to taxonomists for standard genome sequencing and annotation.</title>
        <authorList>
            <consortium name="The Broad Institute Genomics Platform"/>
            <consortium name="The Broad Institute Genome Sequencing Center for Infectious Disease"/>
            <person name="Wu L."/>
            <person name="Ma J."/>
        </authorList>
    </citation>
    <scope>NUCLEOTIDE SEQUENCE [LARGE SCALE GENOMIC DNA]</scope>
    <source>
        <strain evidence="6">NBRC 113072</strain>
    </source>
</reference>
<dbReference type="Proteomes" id="UP001157126">
    <property type="component" value="Unassembled WGS sequence"/>
</dbReference>
<organism evidence="5 6">
    <name type="scientific">Mobilicoccus caccae</name>
    <dbReference type="NCBI Taxonomy" id="1859295"/>
    <lineage>
        <taxon>Bacteria</taxon>
        <taxon>Bacillati</taxon>
        <taxon>Actinomycetota</taxon>
        <taxon>Actinomycetes</taxon>
        <taxon>Micrococcales</taxon>
        <taxon>Dermatophilaceae</taxon>
        <taxon>Mobilicoccus</taxon>
    </lineage>
</organism>
<comment type="catalytic activity">
    <reaction evidence="3">
        <text>DNA(n) + a 2'-deoxyribonucleoside 5'-triphosphate = DNA(n+1) + diphosphate</text>
        <dbReference type="Rhea" id="RHEA:22508"/>
        <dbReference type="Rhea" id="RHEA-COMP:17339"/>
        <dbReference type="Rhea" id="RHEA-COMP:17340"/>
        <dbReference type="ChEBI" id="CHEBI:33019"/>
        <dbReference type="ChEBI" id="CHEBI:61560"/>
        <dbReference type="ChEBI" id="CHEBI:173112"/>
        <dbReference type="EC" id="2.7.7.7"/>
    </reaction>
</comment>
<accession>A0ABQ6IVT0</accession>
<gene>
    <name evidence="5" type="primary">polA</name>
    <name evidence="5" type="ORF">GCM10025883_41000</name>
</gene>
<dbReference type="SUPFAM" id="SSF56672">
    <property type="entry name" value="DNA/RNA polymerases"/>
    <property type="match status" value="1"/>
</dbReference>
<dbReference type="EC" id="2.7.7.7" evidence="1"/>
<dbReference type="EMBL" id="BSUO01000001">
    <property type="protein sequence ID" value="GMA42055.1"/>
    <property type="molecule type" value="Genomic_DNA"/>
</dbReference>
<evidence type="ECO:0000313" key="6">
    <source>
        <dbReference type="Proteomes" id="UP001157126"/>
    </source>
</evidence>
<dbReference type="PANTHER" id="PTHR10133:SF27">
    <property type="entry name" value="DNA POLYMERASE NU"/>
    <property type="match status" value="1"/>
</dbReference>
<comment type="caution">
    <text evidence="5">The sequence shown here is derived from an EMBL/GenBank/DDBJ whole genome shotgun (WGS) entry which is preliminary data.</text>
</comment>
<dbReference type="PANTHER" id="PTHR10133">
    <property type="entry name" value="DNA POLYMERASE I"/>
    <property type="match status" value="1"/>
</dbReference>
<protein>
    <recommendedName>
        <fullName evidence="1">DNA-directed DNA polymerase</fullName>
        <ecNumber evidence="1">2.7.7.7</ecNumber>
    </recommendedName>
</protein>
<sequence length="586" mass="61732">MLSVLFFDSDDGSVGGPSYAALMPDTVALVIGPTAADAWGAPEVPRAAVVGADVSAVVDLGELPALVARLEEGRPRWVWWSAAEVVGPLLAAGVRVARAWDVAEAHRLLAGGWSAEPAEAWALAHDLDPAGMPARHRGDLLDLLGADETPGTGPADDVTRPDGYLRADAAAGAWAITDDRLLTWAKTVLTCADAQHRLASATSPRLVATIHAESAAAVLCAELGHDGLPVDRAVLLDLVEPMSGPPAERDARVLAHVPGREHLDLRNPAQVRELLGAVGIDVPSTRKHVLEQYANVHPVVPALLAWRADERIATTYGVRWIAEHVGPDHRLRGEWRACDGGAGRMTAASGLHNLPALLRPGVAAHEGHVFVRADLGQIEPRVLAVVSGDPAFVQATMADDLYAPVAQTLGVERAVAKVAVLSAMYGGRAGQAAAALQGLERAYPTAIRLLEGAYAAGVRGESVRTFGGRLIPTTRMLGPDGRPGTNPELDAARGRFTRNAIIQGAAAELFKAWAATVRATTAHLGARIVLCLHDELLVHVPAAHGEEAARLVDVALQDASRRWSGGSGVRFVSDTRVITRWSDAKE</sequence>
<dbReference type="InterPro" id="IPR001098">
    <property type="entry name" value="DNA-dir_DNA_pol_A_palm_dom"/>
</dbReference>
<dbReference type="SMART" id="SM00482">
    <property type="entry name" value="POLAc"/>
    <property type="match status" value="1"/>
</dbReference>
<proteinExistence type="predicted"/>